<protein>
    <submittedName>
        <fullName evidence="2">DUF2752 domain-containing protein</fullName>
    </submittedName>
</protein>
<keyword evidence="1" id="KW-0812">Transmembrane</keyword>
<dbReference type="Proteomes" id="UP000589896">
    <property type="component" value="Unassembled WGS sequence"/>
</dbReference>
<sequence length="145" mass="15553">MAIARSPTSRRLPVTKVALAGAGVAAAGAGVWLLRVFDPNAPGNPFPPCLFYATTGWHCPGCGMTRCLHALVHGDLGQALAMNPLMLVAILAAPLLVAWRMGWRPRVLQPLARWMSTATFWLGLIALYGIARNLPWAPFSWLAPG</sequence>
<feature type="transmembrane region" description="Helical" evidence="1">
    <location>
        <begin position="12"/>
        <end position="34"/>
    </location>
</feature>
<gene>
    <name evidence="2" type="ORF">H0E82_09095</name>
</gene>
<evidence type="ECO:0000313" key="3">
    <source>
        <dbReference type="Proteomes" id="UP000589896"/>
    </source>
</evidence>
<comment type="caution">
    <text evidence="2">The sequence shown here is derived from an EMBL/GenBank/DDBJ whole genome shotgun (WGS) entry which is preliminary data.</text>
</comment>
<keyword evidence="3" id="KW-1185">Reference proteome</keyword>
<dbReference type="Pfam" id="PF10825">
    <property type="entry name" value="DUF2752"/>
    <property type="match status" value="1"/>
</dbReference>
<name>A0A7Z0TYZ8_9GAMM</name>
<dbReference type="RefSeq" id="WP_180545135.1">
    <property type="nucleotide sequence ID" value="NZ_JACCJZ010000016.1"/>
</dbReference>
<reference evidence="2 3" key="1">
    <citation type="submission" date="2020-07" db="EMBL/GenBank/DDBJ databases">
        <title>isolation of Luteimonas sp. SJ-16.</title>
        <authorList>
            <person name="Huang X.-X."/>
            <person name="Xu L."/>
            <person name="Sun J.-Q."/>
        </authorList>
    </citation>
    <scope>NUCLEOTIDE SEQUENCE [LARGE SCALE GENOMIC DNA]</scope>
    <source>
        <strain evidence="2 3">SJ-16</strain>
    </source>
</reference>
<dbReference type="AlphaFoldDB" id="A0A7Z0TYZ8"/>
<dbReference type="InterPro" id="IPR021215">
    <property type="entry name" value="DUF2752"/>
</dbReference>
<proteinExistence type="predicted"/>
<keyword evidence="1" id="KW-1133">Transmembrane helix</keyword>
<organism evidence="2 3">
    <name type="scientific">Luteimonas deserti</name>
    <dbReference type="NCBI Taxonomy" id="2752306"/>
    <lineage>
        <taxon>Bacteria</taxon>
        <taxon>Pseudomonadati</taxon>
        <taxon>Pseudomonadota</taxon>
        <taxon>Gammaproteobacteria</taxon>
        <taxon>Lysobacterales</taxon>
        <taxon>Lysobacteraceae</taxon>
        <taxon>Luteimonas</taxon>
    </lineage>
</organism>
<evidence type="ECO:0000256" key="1">
    <source>
        <dbReference type="SAM" id="Phobius"/>
    </source>
</evidence>
<evidence type="ECO:0000313" key="2">
    <source>
        <dbReference type="EMBL" id="NYZ62917.1"/>
    </source>
</evidence>
<feature type="transmembrane region" description="Helical" evidence="1">
    <location>
        <begin position="111"/>
        <end position="131"/>
    </location>
</feature>
<feature type="transmembrane region" description="Helical" evidence="1">
    <location>
        <begin position="80"/>
        <end position="99"/>
    </location>
</feature>
<dbReference type="EMBL" id="JACCJZ010000016">
    <property type="protein sequence ID" value="NYZ62917.1"/>
    <property type="molecule type" value="Genomic_DNA"/>
</dbReference>
<accession>A0A7Z0TYZ8</accession>
<keyword evidence="1" id="KW-0472">Membrane</keyword>